<organism evidence="1 2">
    <name type="scientific">Anabaena cylindrica (strain ATCC 27899 / PCC 7122)</name>
    <dbReference type="NCBI Taxonomy" id="272123"/>
    <lineage>
        <taxon>Bacteria</taxon>
        <taxon>Bacillati</taxon>
        <taxon>Cyanobacteriota</taxon>
        <taxon>Cyanophyceae</taxon>
        <taxon>Nostocales</taxon>
        <taxon>Nostocaceae</taxon>
        <taxon>Anabaena</taxon>
    </lineage>
</organism>
<reference evidence="2" key="1">
    <citation type="journal article" date="2013" name="Proc. Natl. Acad. Sci. U.S.A.">
        <title>Improving the coverage of the cyanobacterial phylum using diversity-driven genome sequencing.</title>
        <authorList>
            <person name="Shih P.M."/>
            <person name="Wu D."/>
            <person name="Latifi A."/>
            <person name="Axen S.D."/>
            <person name="Fewer D.P."/>
            <person name="Talla E."/>
            <person name="Calteau A."/>
            <person name="Cai F."/>
            <person name="Tandeau de Marsac N."/>
            <person name="Rippka R."/>
            <person name="Herdman M."/>
            <person name="Sivonen K."/>
            <person name="Coursin T."/>
            <person name="Laurent T."/>
            <person name="Goodwin L."/>
            <person name="Nolan M."/>
            <person name="Davenport K.W."/>
            <person name="Han C.S."/>
            <person name="Rubin E.M."/>
            <person name="Eisen J.A."/>
            <person name="Woyke T."/>
            <person name="Gugger M."/>
            <person name="Kerfeld C.A."/>
        </authorList>
    </citation>
    <scope>NUCLEOTIDE SEQUENCE [LARGE SCALE GENOMIC DNA]</scope>
    <source>
        <strain evidence="2">ATCC 27899 / PCC 7122</strain>
    </source>
</reference>
<gene>
    <name evidence="1" type="ordered locus">Anacy_2181</name>
</gene>
<name>K9ZEM9_ANACC</name>
<evidence type="ECO:0000313" key="1">
    <source>
        <dbReference type="EMBL" id="AFZ57646.1"/>
    </source>
</evidence>
<keyword evidence="2" id="KW-1185">Reference proteome</keyword>
<accession>K9ZEM9</accession>
<dbReference type="AlphaFoldDB" id="K9ZEM9"/>
<dbReference type="HOGENOM" id="CLU_2448169_0_0_3"/>
<protein>
    <submittedName>
        <fullName evidence="1">Uncharacterized protein</fullName>
    </submittedName>
</protein>
<sequence length="89" mass="10446">MTRKQSKDTPIMRSNKKGYSLVEHRRFLSLNVISDILIWRLSEELKCDEKEVKEWAIREAKSIVKSWDDEGVEKAINKIIENSENLKIG</sequence>
<dbReference type="RefSeq" id="WP_015214283.1">
    <property type="nucleotide sequence ID" value="NC_019771.1"/>
</dbReference>
<proteinExistence type="predicted"/>
<dbReference type="Proteomes" id="UP000010474">
    <property type="component" value="Chromosome"/>
</dbReference>
<dbReference type="EMBL" id="CP003659">
    <property type="protein sequence ID" value="AFZ57646.1"/>
    <property type="molecule type" value="Genomic_DNA"/>
</dbReference>
<dbReference type="PATRIC" id="fig|272123.3.peg.2384"/>
<dbReference type="KEGG" id="acy:Anacy_2181"/>
<evidence type="ECO:0000313" key="2">
    <source>
        <dbReference type="Proteomes" id="UP000010474"/>
    </source>
</evidence>